<protein>
    <submittedName>
        <fullName evidence="5">Coiled-coil domain-containing protein 194</fullName>
    </submittedName>
</protein>
<name>A0A0N5D7F0_THECL</name>
<dbReference type="Proteomes" id="UP000276776">
    <property type="component" value="Unassembled WGS sequence"/>
</dbReference>
<dbReference type="AlphaFoldDB" id="A0A0N5D7F0"/>
<evidence type="ECO:0000313" key="3">
    <source>
        <dbReference type="EMBL" id="VDN06577.1"/>
    </source>
</evidence>
<reference evidence="3 4" key="2">
    <citation type="submission" date="2018-11" db="EMBL/GenBank/DDBJ databases">
        <authorList>
            <consortium name="Pathogen Informatics"/>
        </authorList>
    </citation>
    <scope>NUCLEOTIDE SEQUENCE [LARGE SCALE GENOMIC DNA]</scope>
</reference>
<dbReference type="WBParaSite" id="TCLT_0000899301-mRNA-1">
    <property type="protein sequence ID" value="TCLT_0000899301-mRNA-1"/>
    <property type="gene ID" value="TCLT_0000899301"/>
</dbReference>
<dbReference type="OrthoDB" id="5829117at2759"/>
<sequence length="217" mass="24746">MCQKVGLLLDSDDSDVPDLDLPTVNVRKERSVLARPNAETAFTHWYCCNMQHMLILLLFTIVIAIAFLGFFTVYILSQIHQLRSDGSHDVLMRELAIVKHEMRRIKMHIDASRLVTSSSGTSFWNTSSLLNNTRLEQIEAKIDNITKKTQERLNVIKDACMQGCEAVSKFARTGNETEHLFTDSVYDKSKKKRSKSSQRSFSRDIPVVFTRGKHSHG</sequence>
<feature type="region of interest" description="Disordered" evidence="1">
    <location>
        <begin position="185"/>
        <end position="217"/>
    </location>
</feature>
<reference evidence="5" key="1">
    <citation type="submission" date="2017-02" db="UniProtKB">
        <authorList>
            <consortium name="WormBaseParasite"/>
        </authorList>
    </citation>
    <scope>IDENTIFICATION</scope>
</reference>
<evidence type="ECO:0000313" key="4">
    <source>
        <dbReference type="Proteomes" id="UP000276776"/>
    </source>
</evidence>
<dbReference type="EMBL" id="UYYF01004711">
    <property type="protein sequence ID" value="VDN06577.1"/>
    <property type="molecule type" value="Genomic_DNA"/>
</dbReference>
<dbReference type="OMA" id="KVPQWSS"/>
<keyword evidence="2" id="KW-1133">Transmembrane helix</keyword>
<feature type="transmembrane region" description="Helical" evidence="2">
    <location>
        <begin position="53"/>
        <end position="76"/>
    </location>
</feature>
<evidence type="ECO:0000256" key="2">
    <source>
        <dbReference type="SAM" id="Phobius"/>
    </source>
</evidence>
<gene>
    <name evidence="3" type="ORF">TCLT_LOCUS8982</name>
</gene>
<organism evidence="5">
    <name type="scientific">Thelazia callipaeda</name>
    <name type="common">Oriental eyeworm</name>
    <name type="synonym">Parasitic nematode</name>
    <dbReference type="NCBI Taxonomy" id="103827"/>
    <lineage>
        <taxon>Eukaryota</taxon>
        <taxon>Metazoa</taxon>
        <taxon>Ecdysozoa</taxon>
        <taxon>Nematoda</taxon>
        <taxon>Chromadorea</taxon>
        <taxon>Rhabditida</taxon>
        <taxon>Spirurina</taxon>
        <taxon>Spiruromorpha</taxon>
        <taxon>Thelazioidea</taxon>
        <taxon>Thelaziidae</taxon>
        <taxon>Thelazia</taxon>
    </lineage>
</organism>
<evidence type="ECO:0000313" key="5">
    <source>
        <dbReference type="WBParaSite" id="TCLT_0000899301-mRNA-1"/>
    </source>
</evidence>
<keyword evidence="4" id="KW-1185">Reference proteome</keyword>
<keyword evidence="2" id="KW-0812">Transmembrane</keyword>
<accession>A0A0N5D7F0</accession>
<evidence type="ECO:0000256" key="1">
    <source>
        <dbReference type="SAM" id="MobiDB-lite"/>
    </source>
</evidence>
<keyword evidence="2" id="KW-0472">Membrane</keyword>
<proteinExistence type="predicted"/>